<dbReference type="EMBL" id="AP015029">
    <property type="protein sequence ID" value="BAW21413.1"/>
    <property type="molecule type" value="Genomic_DNA"/>
</dbReference>
<protein>
    <submittedName>
        <fullName evidence="1">Glycosyl hydrolase, BNR repeat</fullName>
    </submittedName>
</protein>
<name>A0A1L7N7I5_PSEPU</name>
<evidence type="ECO:0000313" key="2">
    <source>
        <dbReference type="Proteomes" id="UP000218731"/>
    </source>
</evidence>
<sequence length="84" mass="8913">MNDKRLSYGRRPFALNGRARSTLCTLLLPCALVGCEADLNLAGVAKEAAQASHRTDFYQAMASTPQATLLAGNSGVMLVSRDQG</sequence>
<dbReference type="RefSeq" id="WP_197708358.1">
    <property type="nucleotide sequence ID" value="NZ_AP015029.1"/>
</dbReference>
<organism evidence="1 2">
    <name type="scientific">Pseudomonas putida</name>
    <name type="common">Arthrobacter siderocapsulatus</name>
    <dbReference type="NCBI Taxonomy" id="303"/>
    <lineage>
        <taxon>Bacteria</taxon>
        <taxon>Pseudomonadati</taxon>
        <taxon>Pseudomonadota</taxon>
        <taxon>Gammaproteobacteria</taxon>
        <taxon>Pseudomonadales</taxon>
        <taxon>Pseudomonadaceae</taxon>
        <taxon>Pseudomonas</taxon>
    </lineage>
</organism>
<dbReference type="AlphaFoldDB" id="A0A1L7N7I5"/>
<dbReference type="Proteomes" id="UP000218731">
    <property type="component" value="Chromosome 1"/>
</dbReference>
<gene>
    <name evidence="1" type="ORF">KF715C_ch8400</name>
</gene>
<evidence type="ECO:0000313" key="1">
    <source>
        <dbReference type="EMBL" id="BAW21413.1"/>
    </source>
</evidence>
<dbReference type="GO" id="GO:0016787">
    <property type="term" value="F:hydrolase activity"/>
    <property type="evidence" value="ECO:0007669"/>
    <property type="project" value="UniProtKB-KW"/>
</dbReference>
<proteinExistence type="predicted"/>
<dbReference type="PROSITE" id="PS51257">
    <property type="entry name" value="PROKAR_LIPOPROTEIN"/>
    <property type="match status" value="1"/>
</dbReference>
<accession>A0A1L7N7I5</accession>
<reference evidence="1 2" key="1">
    <citation type="submission" date="2015-11" db="EMBL/GenBank/DDBJ databases">
        <title>Complete genome sequencing of a biphenyl-degrading bacterium, Pseudomonas putida KF715 (=NBRC110667).</title>
        <authorList>
            <person name="Suenaga H."/>
            <person name="Fujihara N."/>
            <person name="Watanabe T."/>
            <person name="Hirose J."/>
            <person name="Kimura N."/>
            <person name="Yamazoe A."/>
            <person name="Hosoyama A."/>
            <person name="Shimodaira J."/>
            <person name="Furukawa K."/>
        </authorList>
    </citation>
    <scope>NUCLEOTIDE SEQUENCE [LARGE SCALE GENOMIC DNA]</scope>
    <source>
        <strain evidence="1 2">KF715</strain>
    </source>
</reference>
<keyword evidence="1" id="KW-0378">Hydrolase</keyword>